<accession>C7JCH3</accession>
<dbReference type="STRING" id="634452.APA01_18760"/>
<reference evidence="1 2" key="1">
    <citation type="journal article" date="2009" name="Nucleic Acids Res.">
        <title>Whole-genome analyses reveal genetic instability of Acetobacter pasteurianus.</title>
        <authorList>
            <person name="Azuma Y."/>
            <person name="Hosoyama A."/>
            <person name="Matsutani M."/>
            <person name="Furuya N."/>
            <person name="Horikawa H."/>
            <person name="Harada T."/>
            <person name="Hirakawa H."/>
            <person name="Kuhara S."/>
            <person name="Matsushita K."/>
            <person name="Fujita N."/>
            <person name="Shirai M."/>
        </authorList>
    </citation>
    <scope>NUCLEOTIDE SEQUENCE [LARGE SCALE GENOMIC DNA]</scope>
    <source>
        <strain evidence="2">NBRC 105184 / IFO 3283-01</strain>
    </source>
</reference>
<dbReference type="Proteomes" id="UP000000948">
    <property type="component" value="Chromosome"/>
</dbReference>
<proteinExistence type="predicted"/>
<gene>
    <name evidence="1" type="ordered locus">APA01_18760</name>
</gene>
<dbReference type="Gene3D" id="3.40.1360.10">
    <property type="match status" value="1"/>
</dbReference>
<name>C7JCH3_ACEP3</name>
<sequence length="200" mass="23066">MNKYNVIVEGETDSFYISKVLSIISKSAQCSEVFPILSSGDVSFLDQGGVSNLAGFVKSTYEFIIKERPCIIVLDGDNAGQKVQRELQGYLGNKKIPFKSNEDFIFVYKNFAIEGLFPEVWLKEYHNSHPDLFKEFSLDSCDNLTVFELKDDKKKKFMEMILKKAEEQKEMDWASNWIKFLNVLEKSLEKQGNRIYGKKP</sequence>
<dbReference type="eggNOG" id="COG4637">
    <property type="taxonomic scope" value="Bacteria"/>
</dbReference>
<dbReference type="BioCyc" id="APAS634452:APA01_RS09515-MONOMER"/>
<evidence type="ECO:0008006" key="3">
    <source>
        <dbReference type="Google" id="ProtNLM"/>
    </source>
</evidence>
<dbReference type="AlphaFoldDB" id="C7JCH3"/>
<evidence type="ECO:0000313" key="1">
    <source>
        <dbReference type="EMBL" id="BAI00002.1"/>
    </source>
</evidence>
<dbReference type="HOGENOM" id="CLU_1363725_0_0_5"/>
<dbReference type="EMBL" id="AP011121">
    <property type="protein sequence ID" value="BAI00002.1"/>
    <property type="molecule type" value="Genomic_DNA"/>
</dbReference>
<protein>
    <recommendedName>
        <fullName evidence="3">DUF4435 domain-containing protein</fullName>
    </recommendedName>
</protein>
<dbReference type="KEGG" id="apt:APA01_18760"/>
<dbReference type="RefSeq" id="WP_014457104.1">
    <property type="nucleotide sequence ID" value="NC_013209.1"/>
</dbReference>
<organism evidence="1 2">
    <name type="scientific">Acetobacter pasteurianus (strain NBRC 105184 / IFO 3283-01)</name>
    <dbReference type="NCBI Taxonomy" id="634452"/>
    <lineage>
        <taxon>Bacteria</taxon>
        <taxon>Pseudomonadati</taxon>
        <taxon>Pseudomonadota</taxon>
        <taxon>Alphaproteobacteria</taxon>
        <taxon>Acetobacterales</taxon>
        <taxon>Acetobacteraceae</taxon>
        <taxon>Acetobacter</taxon>
    </lineage>
</organism>
<evidence type="ECO:0000313" key="2">
    <source>
        <dbReference type="Proteomes" id="UP000000948"/>
    </source>
</evidence>